<sequence length="133" mass="15048">MAHPLIGQRYFRQIEFARSRGANLTTQTIRQQLMPKTDAKIRAIQIFHPTADCCFFGSQPGVSVLFPHIHRAAQDDHNIELIQIWDLIACIKFYDGGLGPVGLQVTRDGTRTTARRMLKNNNAGHCVRADPFF</sequence>
<proteinExistence type="predicted"/>
<dbReference type="Proteomes" id="UP000059074">
    <property type="component" value="Unassembled WGS sequence"/>
</dbReference>
<organism evidence="1 2">
    <name type="scientific">Hyphomicrobium sulfonivorans</name>
    <dbReference type="NCBI Taxonomy" id="121290"/>
    <lineage>
        <taxon>Bacteria</taxon>
        <taxon>Pseudomonadati</taxon>
        <taxon>Pseudomonadota</taxon>
        <taxon>Alphaproteobacteria</taxon>
        <taxon>Hyphomicrobiales</taxon>
        <taxon>Hyphomicrobiaceae</taxon>
        <taxon>Hyphomicrobium</taxon>
    </lineage>
</organism>
<dbReference type="AlphaFoldDB" id="A0A120CWX0"/>
<reference evidence="1 2" key="1">
    <citation type="submission" date="2015-10" db="EMBL/GenBank/DDBJ databases">
        <title>Transcriptomic analysis of a linuron degrading triple-species bacterial consortium.</title>
        <authorList>
            <person name="Albers P."/>
        </authorList>
    </citation>
    <scope>NUCLEOTIDE SEQUENCE [LARGE SCALE GENOMIC DNA]</scope>
    <source>
        <strain evidence="1 2">WDL6</strain>
    </source>
</reference>
<evidence type="ECO:0000313" key="2">
    <source>
        <dbReference type="Proteomes" id="UP000059074"/>
    </source>
</evidence>
<gene>
    <name evidence="1" type="ORF">APY04_1259</name>
</gene>
<protein>
    <submittedName>
        <fullName evidence="1">Uncharacterized protein</fullName>
    </submittedName>
</protein>
<dbReference type="EMBL" id="LMTR01000040">
    <property type="protein sequence ID" value="KWT70050.1"/>
    <property type="molecule type" value="Genomic_DNA"/>
</dbReference>
<accession>A0A120CWX0</accession>
<name>A0A120CWX0_HYPSL</name>
<keyword evidence="2" id="KW-1185">Reference proteome</keyword>
<comment type="caution">
    <text evidence="1">The sequence shown here is derived from an EMBL/GenBank/DDBJ whole genome shotgun (WGS) entry which is preliminary data.</text>
</comment>
<evidence type="ECO:0000313" key="1">
    <source>
        <dbReference type="EMBL" id="KWT70050.1"/>
    </source>
</evidence>
<dbReference type="STRING" id="121290.APY04_1259"/>